<feature type="non-terminal residue" evidence="1">
    <location>
        <position position="1"/>
    </location>
</feature>
<keyword evidence="2" id="KW-1185">Reference proteome</keyword>
<dbReference type="EMBL" id="VYZN01000050">
    <property type="protein sequence ID" value="KAE9527856.1"/>
    <property type="molecule type" value="Genomic_DNA"/>
</dbReference>
<name>A0A6G0T8G1_APHGL</name>
<gene>
    <name evidence="1" type="ORF">AGLY_012680</name>
</gene>
<reference evidence="1 2" key="1">
    <citation type="submission" date="2019-08" db="EMBL/GenBank/DDBJ databases">
        <title>The genome of the soybean aphid Biotype 1, its phylome, world population structure and adaptation to the North American continent.</title>
        <authorList>
            <person name="Giordano R."/>
            <person name="Donthu R.K."/>
            <person name="Hernandez A.G."/>
            <person name="Wright C.L."/>
            <person name="Zimin A.V."/>
        </authorList>
    </citation>
    <scope>NUCLEOTIDE SEQUENCE [LARGE SCALE GENOMIC DNA]</scope>
    <source>
        <tissue evidence="1">Whole aphids</tissue>
    </source>
</reference>
<accession>A0A6G0T8G1</accession>
<evidence type="ECO:0000313" key="1">
    <source>
        <dbReference type="EMBL" id="KAE9527856.1"/>
    </source>
</evidence>
<protein>
    <submittedName>
        <fullName evidence="1">Uncharacterized protein</fullName>
    </submittedName>
</protein>
<organism evidence="1 2">
    <name type="scientific">Aphis glycines</name>
    <name type="common">Soybean aphid</name>
    <dbReference type="NCBI Taxonomy" id="307491"/>
    <lineage>
        <taxon>Eukaryota</taxon>
        <taxon>Metazoa</taxon>
        <taxon>Ecdysozoa</taxon>
        <taxon>Arthropoda</taxon>
        <taxon>Hexapoda</taxon>
        <taxon>Insecta</taxon>
        <taxon>Pterygota</taxon>
        <taxon>Neoptera</taxon>
        <taxon>Paraneoptera</taxon>
        <taxon>Hemiptera</taxon>
        <taxon>Sternorrhyncha</taxon>
        <taxon>Aphidomorpha</taxon>
        <taxon>Aphidoidea</taxon>
        <taxon>Aphididae</taxon>
        <taxon>Aphidini</taxon>
        <taxon>Aphis</taxon>
        <taxon>Aphis</taxon>
    </lineage>
</organism>
<comment type="caution">
    <text evidence="1">The sequence shown here is derived from an EMBL/GenBank/DDBJ whole genome shotgun (WGS) entry which is preliminary data.</text>
</comment>
<proteinExistence type="predicted"/>
<sequence length="373" mass="44239">FEVETRKIDFFQNTPKCTHRPRVLRKISENYSTRFPIYDIYIENFIIDKTKLVSFMLVKYTNSKTSIYSYNNSGKTVTIISFEKMATSLNTKWGDEIITNNMIKYSKKNLKVHDDKMICFNSKMRKNTVPNGISDFSKWILVANDYLSGTHYIVASCNRYTPTLSITSHRLQALSLLSILLSLFVSTNYLKGRELETRLYFSFPIHHVTTRYLKSHPITHLFYYCIAACIHKCCMNGPSRNQCKKKIEMSHLIGMLFEEKLMENLVLNFFNLRYKHKHFYAFSTTKLLANFHNFEIFRKRQQTFFYQHFKKKFSEKSKFQFSINSSKSKWVPLCCTLGTVWITIIYYRSVKFESNDRYHCIRKTILNEDDLSA</sequence>
<evidence type="ECO:0000313" key="2">
    <source>
        <dbReference type="Proteomes" id="UP000475862"/>
    </source>
</evidence>
<dbReference type="AlphaFoldDB" id="A0A6G0T8G1"/>
<dbReference type="Proteomes" id="UP000475862">
    <property type="component" value="Unassembled WGS sequence"/>
</dbReference>